<dbReference type="InterPro" id="IPR011108">
    <property type="entry name" value="RMMBL"/>
</dbReference>
<dbReference type="PANTHER" id="PTHR11203">
    <property type="entry name" value="CLEAVAGE AND POLYADENYLATION SPECIFICITY FACTOR FAMILY MEMBER"/>
    <property type="match status" value="1"/>
</dbReference>
<dbReference type="CDD" id="cd16295">
    <property type="entry name" value="TTHA0252-CPSF-like_MBL-fold"/>
    <property type="match status" value="1"/>
</dbReference>
<feature type="region of interest" description="Disordered" evidence="2">
    <location>
        <begin position="38"/>
        <end position="58"/>
    </location>
</feature>
<name>A0A0F7K1F6_9GAMM</name>
<dbReference type="Gene3D" id="3.40.50.10890">
    <property type="match status" value="1"/>
</dbReference>
<reference evidence="5 6" key="1">
    <citation type="journal article" date="2015" name="Genome Announc.">
        <title>Complete Genome Sequence of Sedimenticola thiotaurini Strain SIP-G1, a Polyphosphate- and Polyhydroxyalkanoate-Accumulating Sulfur-Oxidizing Gammaproteobacterium Isolated from Salt Marsh Sediments.</title>
        <authorList>
            <person name="Flood B.E."/>
            <person name="Jones D.S."/>
            <person name="Bailey J.V."/>
        </authorList>
    </citation>
    <scope>NUCLEOTIDE SEQUENCE [LARGE SCALE GENOMIC DNA]</scope>
    <source>
        <strain evidence="5 6">SIP-G1</strain>
    </source>
</reference>
<dbReference type="PATRIC" id="fig|1543721.4.peg.3045"/>
<dbReference type="InterPro" id="IPR001279">
    <property type="entry name" value="Metallo-B-lactamas"/>
</dbReference>
<organism evidence="5 6">
    <name type="scientific">Sedimenticola thiotaurini</name>
    <dbReference type="NCBI Taxonomy" id="1543721"/>
    <lineage>
        <taxon>Bacteria</taxon>
        <taxon>Pseudomonadati</taxon>
        <taxon>Pseudomonadota</taxon>
        <taxon>Gammaproteobacteria</taxon>
        <taxon>Chromatiales</taxon>
        <taxon>Sedimenticolaceae</taxon>
        <taxon>Sedimenticola</taxon>
    </lineage>
</organism>
<keyword evidence="1" id="KW-0378">Hydrolase</keyword>
<proteinExistence type="predicted"/>
<dbReference type="Pfam" id="PF10996">
    <property type="entry name" value="Beta-Casp"/>
    <property type="match status" value="1"/>
</dbReference>
<sequence>MTTLTFLGAAQRVTGSCYLIRNGQQQILLECGMLQGENSNGKRGGKRKKSNTTGNNGSHFPFEVADIDAVVISHAHLDHSGMLPLLAKQGYQGPIYMTRQTQALLPTMHKDAAFLQEKDAEWENKRRARAGKKAVEPLFNTADVELELGLCQGMAYGEEAEILPGIRLCFREAGHILGSAIVELWFDDKGDTRKLVFSGDLGNSQAPLMRDPAIITEADLLLMESTYGNRDHQPLEQTLDEFRAALDEAADSGGNVLIPSFAVGRTQDLIYHLGQLYHAGQLKQNNIYIDSPMATSISEIYEQNTRLFNKDDPEFRQIMTHDWQQWLPILRFTRSVEESMALNKIAGGAIIIAGSGMCHGGRIRHHLKYNLWRKNTHLIIAGFQARGTLGRLLVDGVKKVKILGSEIAVKAQIHTLGGFSAHAGQSQLLEWAGHMRKSMPRLYLVHGESESMLALQKRFIEEFNWDASIPTLGEIIHF</sequence>
<dbReference type="GO" id="GO:0016787">
    <property type="term" value="F:hydrolase activity"/>
    <property type="evidence" value="ECO:0007669"/>
    <property type="project" value="UniProtKB-KW"/>
</dbReference>
<dbReference type="InterPro" id="IPR050698">
    <property type="entry name" value="MBL"/>
</dbReference>
<dbReference type="KEGG" id="seds:AAY24_14785"/>
<evidence type="ECO:0000313" key="5">
    <source>
        <dbReference type="EMBL" id="AKH21409.1"/>
    </source>
</evidence>
<accession>A0A0F7K1F6</accession>
<dbReference type="AlphaFoldDB" id="A0A0F7K1F6"/>
<gene>
    <name evidence="5" type="ORF">AAY24_14785</name>
</gene>
<dbReference type="Gene3D" id="3.60.15.10">
    <property type="entry name" value="Ribonuclease Z/Hydroxyacylglutathione hydrolase-like"/>
    <property type="match status" value="1"/>
</dbReference>
<keyword evidence="6" id="KW-1185">Reference proteome</keyword>
<dbReference type="Pfam" id="PF00753">
    <property type="entry name" value="Lactamase_B"/>
    <property type="match status" value="1"/>
</dbReference>
<feature type="domain" description="Metallo-beta-lactamase" evidence="3">
    <location>
        <begin position="14"/>
        <end position="232"/>
    </location>
</feature>
<dbReference type="SMART" id="SM00849">
    <property type="entry name" value="Lactamase_B"/>
    <property type="match status" value="1"/>
</dbReference>
<dbReference type="OrthoDB" id="9803916at2"/>
<dbReference type="InterPro" id="IPR022712">
    <property type="entry name" value="Beta_Casp"/>
</dbReference>
<dbReference type="Proteomes" id="UP000034410">
    <property type="component" value="Chromosome"/>
</dbReference>
<dbReference type="PANTHER" id="PTHR11203:SF37">
    <property type="entry name" value="INTEGRATOR COMPLEX SUBUNIT 11"/>
    <property type="match status" value="1"/>
</dbReference>
<dbReference type="GO" id="GO:0004521">
    <property type="term" value="F:RNA endonuclease activity"/>
    <property type="evidence" value="ECO:0007669"/>
    <property type="project" value="TreeGrafter"/>
</dbReference>
<dbReference type="EMBL" id="CP011412">
    <property type="protein sequence ID" value="AKH21409.1"/>
    <property type="molecule type" value="Genomic_DNA"/>
</dbReference>
<evidence type="ECO:0000256" key="1">
    <source>
        <dbReference type="ARBA" id="ARBA00022801"/>
    </source>
</evidence>
<dbReference type="RefSeq" id="WP_046860334.1">
    <property type="nucleotide sequence ID" value="NZ_CP011412.1"/>
</dbReference>
<dbReference type="SMART" id="SM01027">
    <property type="entry name" value="Beta-Casp"/>
    <property type="match status" value="1"/>
</dbReference>
<evidence type="ECO:0000256" key="2">
    <source>
        <dbReference type="SAM" id="MobiDB-lite"/>
    </source>
</evidence>
<dbReference type="Pfam" id="PF07521">
    <property type="entry name" value="RMMBL"/>
    <property type="match status" value="1"/>
</dbReference>
<evidence type="ECO:0000313" key="6">
    <source>
        <dbReference type="Proteomes" id="UP000034410"/>
    </source>
</evidence>
<evidence type="ECO:0000259" key="4">
    <source>
        <dbReference type="SMART" id="SM01027"/>
    </source>
</evidence>
<protein>
    <submittedName>
        <fullName evidence="5">Beta-lactamase</fullName>
    </submittedName>
</protein>
<feature type="domain" description="Beta-Casp" evidence="4">
    <location>
        <begin position="266"/>
        <end position="393"/>
    </location>
</feature>
<evidence type="ECO:0000259" key="3">
    <source>
        <dbReference type="SMART" id="SM00849"/>
    </source>
</evidence>
<dbReference type="SUPFAM" id="SSF56281">
    <property type="entry name" value="Metallo-hydrolase/oxidoreductase"/>
    <property type="match status" value="1"/>
</dbReference>
<dbReference type="InterPro" id="IPR036866">
    <property type="entry name" value="RibonucZ/Hydroxyglut_hydro"/>
</dbReference>